<dbReference type="SUPFAM" id="SSF51182">
    <property type="entry name" value="RmlC-like cupins"/>
    <property type="match status" value="1"/>
</dbReference>
<evidence type="ECO:0000259" key="2">
    <source>
        <dbReference type="PROSITE" id="PS50943"/>
    </source>
</evidence>
<feature type="domain" description="HTH cro/C1-type" evidence="2">
    <location>
        <begin position="10"/>
        <end position="64"/>
    </location>
</feature>
<proteinExistence type="predicted"/>
<dbReference type="Gene3D" id="2.60.120.10">
    <property type="entry name" value="Jelly Rolls"/>
    <property type="match status" value="1"/>
</dbReference>
<sequence length="183" mass="20643">MIGMNIGDRLKQRRRAAGFSQRELARRSGMTNGFISQIEKNQVSPSVASLKKLLNELSTSLTDFFADGQAIQTTFYSRNHELPVVAQGSFHYQQIGYFRTDRAIDMRCERLKSGADRRIAQSSFVGEVCAVVLKGQLELTLDDEVIILDAGDSYYFDRAQAHRFRNLNDDDCELISAALTRPI</sequence>
<accession>A0ABW9G9H4</accession>
<dbReference type="InterPro" id="IPR050807">
    <property type="entry name" value="TransReg_Diox_bact_type"/>
</dbReference>
<evidence type="ECO:0000256" key="1">
    <source>
        <dbReference type="ARBA" id="ARBA00023125"/>
    </source>
</evidence>
<dbReference type="RefSeq" id="WP_408623608.1">
    <property type="nucleotide sequence ID" value="NZ_JBEQCT010000004.1"/>
</dbReference>
<keyword evidence="1" id="KW-0238">DNA-binding</keyword>
<dbReference type="PANTHER" id="PTHR46797:SF11">
    <property type="entry name" value="HTH-TYPE TRANSCRIPTIONAL REGULATOR PUUR"/>
    <property type="match status" value="1"/>
</dbReference>
<dbReference type="InterPro" id="IPR013096">
    <property type="entry name" value="Cupin_2"/>
</dbReference>
<evidence type="ECO:0000313" key="4">
    <source>
        <dbReference type="Proteomes" id="UP001629953"/>
    </source>
</evidence>
<dbReference type="CDD" id="cd02209">
    <property type="entry name" value="cupin_XRE_C"/>
    <property type="match status" value="1"/>
</dbReference>
<dbReference type="Pfam" id="PF01381">
    <property type="entry name" value="HTH_3"/>
    <property type="match status" value="1"/>
</dbReference>
<dbReference type="Pfam" id="PF07883">
    <property type="entry name" value="Cupin_2"/>
    <property type="match status" value="1"/>
</dbReference>
<reference evidence="3 4" key="1">
    <citation type="journal article" date="2013" name="Int. J. Syst. Evol. Microbiol.">
        <title>Celerinatantimonas yamalensis sp. nov., a cold-adapted diazotrophic bacterium from a cold permafrost brine.</title>
        <authorList>
            <person name="Shcherbakova V."/>
            <person name="Chuvilskaya N."/>
            <person name="Rivkina E."/>
            <person name="Demidov N."/>
            <person name="Uchaeva V."/>
            <person name="Suetin S."/>
            <person name="Suzina N."/>
            <person name="Gilichinsky D."/>
        </authorList>
    </citation>
    <scope>NUCLEOTIDE SEQUENCE [LARGE SCALE GENOMIC DNA]</scope>
    <source>
        <strain evidence="3 4">C7</strain>
    </source>
</reference>
<dbReference type="InterPro" id="IPR001387">
    <property type="entry name" value="Cro/C1-type_HTH"/>
</dbReference>
<dbReference type="SMART" id="SM00530">
    <property type="entry name" value="HTH_XRE"/>
    <property type="match status" value="1"/>
</dbReference>
<dbReference type="EMBL" id="JBEQCT010000004">
    <property type="protein sequence ID" value="MFM2485376.1"/>
    <property type="molecule type" value="Genomic_DNA"/>
</dbReference>
<comment type="caution">
    <text evidence="3">The sequence shown here is derived from an EMBL/GenBank/DDBJ whole genome shotgun (WGS) entry which is preliminary data.</text>
</comment>
<dbReference type="PANTHER" id="PTHR46797">
    <property type="entry name" value="HTH-TYPE TRANSCRIPTIONAL REGULATOR"/>
    <property type="match status" value="1"/>
</dbReference>
<dbReference type="Proteomes" id="UP001629953">
    <property type="component" value="Unassembled WGS sequence"/>
</dbReference>
<dbReference type="PROSITE" id="PS50943">
    <property type="entry name" value="HTH_CROC1"/>
    <property type="match status" value="1"/>
</dbReference>
<dbReference type="InterPro" id="IPR011051">
    <property type="entry name" value="RmlC_Cupin_sf"/>
</dbReference>
<dbReference type="SUPFAM" id="SSF47413">
    <property type="entry name" value="lambda repressor-like DNA-binding domains"/>
    <property type="match status" value="1"/>
</dbReference>
<organism evidence="3 4">
    <name type="scientific">Celerinatantimonas yamalensis</name>
    <dbReference type="NCBI Taxonomy" id="559956"/>
    <lineage>
        <taxon>Bacteria</taxon>
        <taxon>Pseudomonadati</taxon>
        <taxon>Pseudomonadota</taxon>
        <taxon>Gammaproteobacteria</taxon>
        <taxon>Celerinatantimonadaceae</taxon>
        <taxon>Celerinatantimonas</taxon>
    </lineage>
</organism>
<name>A0ABW9G9H4_9GAMM</name>
<dbReference type="Gene3D" id="1.10.260.40">
    <property type="entry name" value="lambda repressor-like DNA-binding domains"/>
    <property type="match status" value="1"/>
</dbReference>
<dbReference type="InterPro" id="IPR014710">
    <property type="entry name" value="RmlC-like_jellyroll"/>
</dbReference>
<dbReference type="CDD" id="cd00093">
    <property type="entry name" value="HTH_XRE"/>
    <property type="match status" value="1"/>
</dbReference>
<protein>
    <submittedName>
        <fullName evidence="3">Helix-turn-helix domain-containing protein</fullName>
    </submittedName>
</protein>
<dbReference type="InterPro" id="IPR010982">
    <property type="entry name" value="Lambda_DNA-bd_dom_sf"/>
</dbReference>
<gene>
    <name evidence="3" type="ORF">ABUE30_09925</name>
</gene>
<keyword evidence="4" id="KW-1185">Reference proteome</keyword>
<evidence type="ECO:0000313" key="3">
    <source>
        <dbReference type="EMBL" id="MFM2485376.1"/>
    </source>
</evidence>